<dbReference type="PROSITE" id="PS50850">
    <property type="entry name" value="MFS"/>
    <property type="match status" value="1"/>
</dbReference>
<evidence type="ECO:0000256" key="6">
    <source>
        <dbReference type="SAM" id="Phobius"/>
    </source>
</evidence>
<evidence type="ECO:0000256" key="4">
    <source>
        <dbReference type="ARBA" id="ARBA00023136"/>
    </source>
</evidence>
<feature type="transmembrane region" description="Helical" evidence="6">
    <location>
        <begin position="172"/>
        <end position="195"/>
    </location>
</feature>
<dbReference type="AlphaFoldDB" id="A0A6A6ILD0"/>
<feature type="transmembrane region" description="Helical" evidence="6">
    <location>
        <begin position="86"/>
        <end position="106"/>
    </location>
</feature>
<accession>A0A6A6ILD0</accession>
<keyword evidence="2 6" id="KW-0812">Transmembrane</keyword>
<feature type="transmembrane region" description="Helical" evidence="6">
    <location>
        <begin position="414"/>
        <end position="438"/>
    </location>
</feature>
<dbReference type="EMBL" id="ML987193">
    <property type="protein sequence ID" value="KAF2250652.1"/>
    <property type="molecule type" value="Genomic_DNA"/>
</dbReference>
<feature type="transmembrane region" description="Helical" evidence="6">
    <location>
        <begin position="381"/>
        <end position="402"/>
    </location>
</feature>
<feature type="transmembrane region" description="Helical" evidence="6">
    <location>
        <begin position="485"/>
        <end position="507"/>
    </location>
</feature>
<feature type="region of interest" description="Disordered" evidence="5">
    <location>
        <begin position="513"/>
        <end position="551"/>
    </location>
</feature>
<dbReference type="GeneID" id="54576814"/>
<evidence type="ECO:0000256" key="5">
    <source>
        <dbReference type="SAM" id="MobiDB-lite"/>
    </source>
</evidence>
<evidence type="ECO:0000313" key="9">
    <source>
        <dbReference type="Proteomes" id="UP000800094"/>
    </source>
</evidence>
<dbReference type="InterPro" id="IPR011701">
    <property type="entry name" value="MFS"/>
</dbReference>
<protein>
    <submittedName>
        <fullName evidence="8">MFS general substrate transporter</fullName>
    </submittedName>
</protein>
<keyword evidence="3 6" id="KW-1133">Transmembrane helix</keyword>
<dbReference type="RefSeq" id="XP_033685656.1">
    <property type="nucleotide sequence ID" value="XM_033823484.1"/>
</dbReference>
<feature type="compositionally biased region" description="Basic and acidic residues" evidence="5">
    <location>
        <begin position="518"/>
        <end position="527"/>
    </location>
</feature>
<dbReference type="OrthoDB" id="10021397at2759"/>
<evidence type="ECO:0000259" key="7">
    <source>
        <dbReference type="PROSITE" id="PS50850"/>
    </source>
</evidence>
<comment type="subcellular location">
    <subcellularLocation>
        <location evidence="1">Membrane</location>
        <topology evidence="1">Multi-pass membrane protein</topology>
    </subcellularLocation>
</comment>
<feature type="transmembrane region" description="Helical" evidence="6">
    <location>
        <begin position="144"/>
        <end position="166"/>
    </location>
</feature>
<feature type="transmembrane region" description="Helical" evidence="6">
    <location>
        <begin position="57"/>
        <end position="74"/>
    </location>
</feature>
<dbReference type="InterPro" id="IPR020846">
    <property type="entry name" value="MFS_dom"/>
</dbReference>
<dbReference type="Proteomes" id="UP000800094">
    <property type="component" value="Unassembled WGS sequence"/>
</dbReference>
<evidence type="ECO:0000256" key="1">
    <source>
        <dbReference type="ARBA" id="ARBA00004141"/>
    </source>
</evidence>
<sequence length="551" mass="58157">MSPTEDVTPAPTVGGIKLTFIMAALCLAVLLTGMADQTILATAAPTISDEFHSLDDIAWWTNIYLLMLSSFQLFYGKLYTLFSIKFIYIGTIALFEIGSLVCTTAPNSTALIFGRAIAGLGASGIFSGGVLITTKIIPLSSRPAYLGIMSAVFGVAAIAGPFIGGALTDRSSWRWCFGINLPIGACTILICIVLVETPSHARTSSLSYKEKINQFDIPGTVFMVSGLVCLLLGLQWGGGMYPWNSGRVIALLVLSGVLLITFAALQSSSRLSKAKTIPTSISKDRNIWLAASYAIGLTGGIYVVMLYLPFWFQAIRGKTALSSGVLLTPTIGAYVVGSVMAGAMTTATGYYNPAMILGAILLITGAAVLTTLNSEISTQKIVGYELLYGFGAGFGFGQPSYVVQTLLPESDVPIGVTFITLVQNLSAAVFVAVGQSVFQNGLVDSLATIAPGSNTSGFLQTGAGDLLIAIPPDDRPKALEAFSDALVQTLYITLAVSCTTVFGAAGIRWQSMKTPKVSNEERNKTEKSAPQTNEAREKKVVEDVTIQGARS</sequence>
<feature type="domain" description="Major facilitator superfamily (MFS) profile" evidence="7">
    <location>
        <begin position="21"/>
        <end position="512"/>
    </location>
</feature>
<feature type="transmembrane region" description="Helical" evidence="6">
    <location>
        <begin position="320"/>
        <end position="343"/>
    </location>
</feature>
<dbReference type="Gene3D" id="1.20.1720.10">
    <property type="entry name" value="Multidrug resistance protein D"/>
    <property type="match status" value="1"/>
</dbReference>
<name>A0A6A6ILD0_9PLEO</name>
<feature type="transmembrane region" description="Helical" evidence="6">
    <location>
        <begin position="350"/>
        <end position="369"/>
    </location>
</feature>
<dbReference type="GO" id="GO:0005886">
    <property type="term" value="C:plasma membrane"/>
    <property type="evidence" value="ECO:0007669"/>
    <property type="project" value="TreeGrafter"/>
</dbReference>
<gene>
    <name evidence="8" type="ORF">BU26DRAFT_422866</name>
</gene>
<feature type="transmembrane region" description="Helical" evidence="6">
    <location>
        <begin position="286"/>
        <end position="308"/>
    </location>
</feature>
<evidence type="ECO:0000256" key="2">
    <source>
        <dbReference type="ARBA" id="ARBA00022692"/>
    </source>
</evidence>
<dbReference type="InterPro" id="IPR036259">
    <property type="entry name" value="MFS_trans_sf"/>
</dbReference>
<dbReference type="GO" id="GO:0022857">
    <property type="term" value="F:transmembrane transporter activity"/>
    <property type="evidence" value="ECO:0007669"/>
    <property type="project" value="InterPro"/>
</dbReference>
<dbReference type="Gene3D" id="1.20.1250.20">
    <property type="entry name" value="MFS general substrate transporter like domains"/>
    <property type="match status" value="1"/>
</dbReference>
<dbReference type="CDD" id="cd17502">
    <property type="entry name" value="MFS_Azr1_MDR_like"/>
    <property type="match status" value="1"/>
</dbReference>
<keyword evidence="4 6" id="KW-0472">Membrane</keyword>
<dbReference type="SUPFAM" id="SSF103473">
    <property type="entry name" value="MFS general substrate transporter"/>
    <property type="match status" value="1"/>
</dbReference>
<organism evidence="8 9">
    <name type="scientific">Trematosphaeria pertusa</name>
    <dbReference type="NCBI Taxonomy" id="390896"/>
    <lineage>
        <taxon>Eukaryota</taxon>
        <taxon>Fungi</taxon>
        <taxon>Dikarya</taxon>
        <taxon>Ascomycota</taxon>
        <taxon>Pezizomycotina</taxon>
        <taxon>Dothideomycetes</taxon>
        <taxon>Pleosporomycetidae</taxon>
        <taxon>Pleosporales</taxon>
        <taxon>Massarineae</taxon>
        <taxon>Trematosphaeriaceae</taxon>
        <taxon>Trematosphaeria</taxon>
    </lineage>
</organism>
<reference evidence="8" key="1">
    <citation type="journal article" date="2020" name="Stud. Mycol.">
        <title>101 Dothideomycetes genomes: a test case for predicting lifestyles and emergence of pathogens.</title>
        <authorList>
            <person name="Haridas S."/>
            <person name="Albert R."/>
            <person name="Binder M."/>
            <person name="Bloem J."/>
            <person name="Labutti K."/>
            <person name="Salamov A."/>
            <person name="Andreopoulos B."/>
            <person name="Baker S."/>
            <person name="Barry K."/>
            <person name="Bills G."/>
            <person name="Bluhm B."/>
            <person name="Cannon C."/>
            <person name="Castanera R."/>
            <person name="Culley D."/>
            <person name="Daum C."/>
            <person name="Ezra D."/>
            <person name="Gonzalez J."/>
            <person name="Henrissat B."/>
            <person name="Kuo A."/>
            <person name="Liang C."/>
            <person name="Lipzen A."/>
            <person name="Lutzoni F."/>
            <person name="Magnuson J."/>
            <person name="Mondo S."/>
            <person name="Nolan M."/>
            <person name="Ohm R."/>
            <person name="Pangilinan J."/>
            <person name="Park H.-J."/>
            <person name="Ramirez L."/>
            <person name="Alfaro M."/>
            <person name="Sun H."/>
            <person name="Tritt A."/>
            <person name="Yoshinaga Y."/>
            <person name="Zwiers L.-H."/>
            <person name="Turgeon B."/>
            <person name="Goodwin S."/>
            <person name="Spatafora J."/>
            <person name="Crous P."/>
            <person name="Grigoriev I."/>
        </authorList>
    </citation>
    <scope>NUCLEOTIDE SEQUENCE</scope>
    <source>
        <strain evidence="8">CBS 122368</strain>
    </source>
</reference>
<dbReference type="Pfam" id="PF07690">
    <property type="entry name" value="MFS_1"/>
    <property type="match status" value="1"/>
</dbReference>
<evidence type="ECO:0000313" key="8">
    <source>
        <dbReference type="EMBL" id="KAF2250652.1"/>
    </source>
</evidence>
<proteinExistence type="predicted"/>
<feature type="transmembrane region" description="Helical" evidence="6">
    <location>
        <begin position="112"/>
        <end position="132"/>
    </location>
</feature>
<feature type="transmembrane region" description="Helical" evidence="6">
    <location>
        <begin position="215"/>
        <end position="236"/>
    </location>
</feature>
<keyword evidence="9" id="KW-1185">Reference proteome</keyword>
<dbReference type="PANTHER" id="PTHR23501">
    <property type="entry name" value="MAJOR FACILITATOR SUPERFAMILY"/>
    <property type="match status" value="1"/>
</dbReference>
<dbReference type="PANTHER" id="PTHR23501:SF199">
    <property type="entry name" value="MFS EFFLUX TRANSPORTER INPD-RELATED"/>
    <property type="match status" value="1"/>
</dbReference>
<feature type="transmembrane region" description="Helical" evidence="6">
    <location>
        <begin position="248"/>
        <end position="265"/>
    </location>
</feature>
<evidence type="ECO:0000256" key="3">
    <source>
        <dbReference type="ARBA" id="ARBA00022989"/>
    </source>
</evidence>